<dbReference type="SUPFAM" id="SSF52799">
    <property type="entry name" value="(Phosphotyrosine protein) phosphatases II"/>
    <property type="match status" value="1"/>
</dbReference>
<reference evidence="6" key="1">
    <citation type="submission" date="2016-03" db="EMBL/GenBank/DDBJ databases">
        <title>Updated assembly of Pseudogymnoascus destructans, the fungus causing white-nose syndrome of bats.</title>
        <authorList>
            <person name="Palmer J.M."/>
            <person name="Drees K.P."/>
            <person name="Foster J.T."/>
            <person name="Lindner D.L."/>
        </authorList>
    </citation>
    <scope>NUCLEOTIDE SEQUENCE [LARGE SCALE GENOMIC DNA]</scope>
    <source>
        <strain evidence="6">20631-21</strain>
    </source>
</reference>
<name>A0A177AI03_9PEZI</name>
<dbReference type="InterPro" id="IPR016130">
    <property type="entry name" value="Tyr_Pase_AS"/>
</dbReference>
<proteinExistence type="predicted"/>
<dbReference type="PANTHER" id="PTHR12305">
    <property type="entry name" value="PHOSPHATASE WITH HOMOLOGY TO TENSIN"/>
    <property type="match status" value="1"/>
</dbReference>
<sequence length="586" mass="63479">MASLLRQIIAGPRARHADSNLDLCYVTPFIIATSGPSGTYPQLAYRNPLDKLVAFLDKSHGEDWCIWEFRAEGTGYPDKEVREKVRHYPFPDHHPPPFAIVPLVMASMRNWLTEGGKKESKANIATDSAAEGASKEATEQAEKDDTKAAEKLDKKSGNGRVVVVHCKAGKGRSGTMVCSYLISECGLSKAEALVRFTERRMRSGFGQGVSIPSQLRYVDYVSRWTAGGKKYTERLVEIIEVHTWGLREGVKVGIEIYTEEGKKIESAHIFSKEERLVVEGGPPSGSGFKDWVIDMANPAPAAPSKGRTIALNGTYSNENEPTSTASEPASNNNNNSSPSVDKPAALAPKIGLAAKSEKESASAAIQRAATGKEPDPESEAGGQAVIFRPSSPLILPSCDINIDFERRHRARYGMTMVTSVAHVWFNPFFEGNGPEQGGKPDQDGVFEIEWEKMDGIKGSLRKGTKALDRVAVVWRFADRGGREVVEPGVESEVPEMRAADWKGVRGKGRELGLRTETAETADVSKASSVGSGEGEEGVDEDVEGVDEDVEGVKSSGPWGEEGVDEDVDGVKSSGPGEEIREVAEKK</sequence>
<feature type="domain" description="Tyrosine specific protein phosphatases" evidence="4">
    <location>
        <begin position="143"/>
        <end position="200"/>
    </location>
</feature>
<gene>
    <name evidence="6" type="ORF">VC83_01926</name>
</gene>
<evidence type="ECO:0000256" key="1">
    <source>
        <dbReference type="ARBA" id="ARBA00013015"/>
    </source>
</evidence>
<dbReference type="Proteomes" id="UP000077154">
    <property type="component" value="Unassembled WGS sequence"/>
</dbReference>
<dbReference type="RefSeq" id="XP_024326971.1">
    <property type="nucleotide sequence ID" value="XM_024465598.1"/>
</dbReference>
<feature type="region of interest" description="Disordered" evidence="3">
    <location>
        <begin position="302"/>
        <end position="343"/>
    </location>
</feature>
<feature type="compositionally biased region" description="Polar residues" evidence="3">
    <location>
        <begin position="311"/>
        <end position="321"/>
    </location>
</feature>
<evidence type="ECO:0000259" key="5">
    <source>
        <dbReference type="PROSITE" id="PS51181"/>
    </source>
</evidence>
<dbReference type="InterPro" id="IPR003595">
    <property type="entry name" value="Tyr_Pase_cat"/>
</dbReference>
<dbReference type="GO" id="GO:0051896">
    <property type="term" value="P:regulation of phosphatidylinositol 3-kinase/protein kinase B signal transduction"/>
    <property type="evidence" value="ECO:0007669"/>
    <property type="project" value="TreeGrafter"/>
</dbReference>
<keyword evidence="2" id="KW-0378">Hydrolase</keyword>
<dbReference type="PROSITE" id="PS51181">
    <property type="entry name" value="PPASE_TENSIN"/>
    <property type="match status" value="1"/>
</dbReference>
<protein>
    <recommendedName>
        <fullName evidence="1">phosphatidylinositol-3,4,5-trisphosphate 3-phosphatase</fullName>
        <ecNumber evidence="1">3.1.3.67</ecNumber>
    </recommendedName>
</protein>
<dbReference type="InterPro" id="IPR029021">
    <property type="entry name" value="Prot-tyrosine_phosphatase-like"/>
</dbReference>
<dbReference type="OrthoDB" id="16692at2759"/>
<feature type="compositionally biased region" description="Acidic residues" evidence="3">
    <location>
        <begin position="533"/>
        <end position="549"/>
    </location>
</feature>
<dbReference type="PROSITE" id="PS00383">
    <property type="entry name" value="TYR_PHOSPHATASE_1"/>
    <property type="match status" value="1"/>
</dbReference>
<dbReference type="Gene3D" id="3.90.190.10">
    <property type="entry name" value="Protein tyrosine phosphatase superfamily"/>
    <property type="match status" value="1"/>
</dbReference>
<feature type="region of interest" description="Disordered" evidence="3">
    <location>
        <begin position="357"/>
        <end position="382"/>
    </location>
</feature>
<dbReference type="GO" id="GO:0005634">
    <property type="term" value="C:nucleus"/>
    <property type="evidence" value="ECO:0007669"/>
    <property type="project" value="TreeGrafter"/>
</dbReference>
<evidence type="ECO:0000259" key="4">
    <source>
        <dbReference type="PROSITE" id="PS50056"/>
    </source>
</evidence>
<dbReference type="PROSITE" id="PS50056">
    <property type="entry name" value="TYR_PHOSPHATASE_2"/>
    <property type="match status" value="1"/>
</dbReference>
<dbReference type="GO" id="GO:0005829">
    <property type="term" value="C:cytosol"/>
    <property type="evidence" value="ECO:0007669"/>
    <property type="project" value="TreeGrafter"/>
</dbReference>
<dbReference type="InterPro" id="IPR051281">
    <property type="entry name" value="Dual-spec_lipid-protein_phosph"/>
</dbReference>
<dbReference type="eggNOG" id="KOG2283">
    <property type="taxonomic scope" value="Eukaryota"/>
</dbReference>
<evidence type="ECO:0000256" key="3">
    <source>
        <dbReference type="SAM" id="MobiDB-lite"/>
    </source>
</evidence>
<evidence type="ECO:0000313" key="6">
    <source>
        <dbReference type="EMBL" id="OAF61697.1"/>
    </source>
</evidence>
<dbReference type="GO" id="GO:0005886">
    <property type="term" value="C:plasma membrane"/>
    <property type="evidence" value="ECO:0007669"/>
    <property type="project" value="TreeGrafter"/>
</dbReference>
<feature type="compositionally biased region" description="Basic and acidic residues" evidence="3">
    <location>
        <begin position="133"/>
        <end position="153"/>
    </location>
</feature>
<dbReference type="VEuPathDB" id="FungiDB:GMDG_08255"/>
<feature type="region of interest" description="Disordered" evidence="3">
    <location>
        <begin position="117"/>
        <end position="153"/>
    </location>
</feature>
<dbReference type="PANTHER" id="PTHR12305:SF81">
    <property type="entry name" value="PHOSPHATIDYLINOSITOL 3,4,5-TRISPHOSPHATE 3-PHOSPHATASE AND DUAL-SPECIFICITY PROTEIN PHOSPHATASE PTEN"/>
    <property type="match status" value="1"/>
</dbReference>
<dbReference type="EC" id="3.1.3.67" evidence="1"/>
<dbReference type="InterPro" id="IPR029023">
    <property type="entry name" value="Tensin_phosphatase"/>
</dbReference>
<dbReference type="GO" id="GO:0042995">
    <property type="term" value="C:cell projection"/>
    <property type="evidence" value="ECO:0007669"/>
    <property type="project" value="TreeGrafter"/>
</dbReference>
<dbReference type="GO" id="GO:0043491">
    <property type="term" value="P:phosphatidylinositol 3-kinase/protein kinase B signal transduction"/>
    <property type="evidence" value="ECO:0007669"/>
    <property type="project" value="TreeGrafter"/>
</dbReference>
<evidence type="ECO:0000256" key="2">
    <source>
        <dbReference type="ARBA" id="ARBA00022801"/>
    </source>
</evidence>
<feature type="region of interest" description="Disordered" evidence="3">
    <location>
        <begin position="513"/>
        <end position="586"/>
    </location>
</feature>
<dbReference type="EMBL" id="KV441389">
    <property type="protein sequence ID" value="OAF61697.1"/>
    <property type="molecule type" value="Genomic_DNA"/>
</dbReference>
<dbReference type="GO" id="GO:0046856">
    <property type="term" value="P:phosphatidylinositol dephosphorylation"/>
    <property type="evidence" value="ECO:0007669"/>
    <property type="project" value="TreeGrafter"/>
</dbReference>
<accession>A0A177AI03</accession>
<feature type="compositionally biased region" description="Low complexity" evidence="3">
    <location>
        <begin position="322"/>
        <end position="339"/>
    </location>
</feature>
<dbReference type="InterPro" id="IPR000340">
    <property type="entry name" value="Dual-sp_phosphatase_cat-dom"/>
</dbReference>
<feature type="compositionally biased region" description="Basic and acidic residues" evidence="3">
    <location>
        <begin position="577"/>
        <end position="586"/>
    </location>
</feature>
<dbReference type="SMART" id="SM00404">
    <property type="entry name" value="PTPc_motif"/>
    <property type="match status" value="1"/>
</dbReference>
<dbReference type="AlphaFoldDB" id="A0A177AI03"/>
<dbReference type="GO" id="GO:0004725">
    <property type="term" value="F:protein tyrosine phosphatase activity"/>
    <property type="evidence" value="ECO:0007669"/>
    <property type="project" value="TreeGrafter"/>
</dbReference>
<feature type="domain" description="Phosphatase tensin-type" evidence="5">
    <location>
        <begin position="12"/>
        <end position="228"/>
    </location>
</feature>
<dbReference type="GO" id="GO:0016314">
    <property type="term" value="F:phosphatidylinositol-3,4,5-trisphosphate 3-phosphatase activity"/>
    <property type="evidence" value="ECO:0007669"/>
    <property type="project" value="UniProtKB-EC"/>
</dbReference>
<organism evidence="6">
    <name type="scientific">Pseudogymnoascus destructans</name>
    <dbReference type="NCBI Taxonomy" id="655981"/>
    <lineage>
        <taxon>Eukaryota</taxon>
        <taxon>Fungi</taxon>
        <taxon>Dikarya</taxon>
        <taxon>Ascomycota</taxon>
        <taxon>Pezizomycotina</taxon>
        <taxon>Leotiomycetes</taxon>
        <taxon>Thelebolales</taxon>
        <taxon>Thelebolaceae</taxon>
        <taxon>Pseudogymnoascus</taxon>
    </lineage>
</organism>
<dbReference type="GeneID" id="36285013"/>
<dbReference type="InterPro" id="IPR000387">
    <property type="entry name" value="Tyr_Pase_dom"/>
</dbReference>
<dbReference type="Pfam" id="PF00782">
    <property type="entry name" value="DSPc"/>
    <property type="match status" value="1"/>
</dbReference>